<evidence type="ECO:0000313" key="2">
    <source>
        <dbReference type="Proteomes" id="UP000814140"/>
    </source>
</evidence>
<reference evidence="1" key="1">
    <citation type="submission" date="2021-03" db="EMBL/GenBank/DDBJ databases">
        <authorList>
            <consortium name="DOE Joint Genome Institute"/>
            <person name="Ahrendt S."/>
            <person name="Looney B.P."/>
            <person name="Miyauchi S."/>
            <person name="Morin E."/>
            <person name="Drula E."/>
            <person name="Courty P.E."/>
            <person name="Chicoki N."/>
            <person name="Fauchery L."/>
            <person name="Kohler A."/>
            <person name="Kuo A."/>
            <person name="Labutti K."/>
            <person name="Pangilinan J."/>
            <person name="Lipzen A."/>
            <person name="Riley R."/>
            <person name="Andreopoulos W."/>
            <person name="He G."/>
            <person name="Johnson J."/>
            <person name="Barry K.W."/>
            <person name="Grigoriev I.V."/>
            <person name="Nagy L."/>
            <person name="Hibbett D."/>
            <person name="Henrissat B."/>
            <person name="Matheny P.B."/>
            <person name="Labbe J."/>
            <person name="Martin F."/>
        </authorList>
    </citation>
    <scope>NUCLEOTIDE SEQUENCE</scope>
    <source>
        <strain evidence="1">HHB10654</strain>
    </source>
</reference>
<sequence>MSFIQSILGDHLIRDAWPDAVGRLAQDKKEFLAMMFHETVPPTFEELCEWAYVHHLARTTNDFGRRFMFLHHPGYTAAATGAHVGGTEITIRFQGFLGQHNLKTFGNWHGDGRSAHRAVQFMELGCGPFVTQMVHQVACIENIKKFVFREILSGQDADTAVRTSAGTDNFLSFQRRVFTKIRDGPNAPPSVLTPLDDPTGEAAAVSQNWRVTSKISFGKKTADGGVQRCSYHILGPGDFVDVTARIDIASVHTEYNVPTIKVFLAPITIVQMCRAEDVPQVMGVEVVSQALDTDTTGHGGSSGGIVFD</sequence>
<dbReference type="EMBL" id="MU277201">
    <property type="protein sequence ID" value="KAI0063885.1"/>
    <property type="molecule type" value="Genomic_DNA"/>
</dbReference>
<accession>A0ACB8T7F4</accession>
<gene>
    <name evidence="1" type="ORF">BV25DRAFT_1914943</name>
</gene>
<proteinExistence type="predicted"/>
<organism evidence="1 2">
    <name type="scientific">Artomyces pyxidatus</name>
    <dbReference type="NCBI Taxonomy" id="48021"/>
    <lineage>
        <taxon>Eukaryota</taxon>
        <taxon>Fungi</taxon>
        <taxon>Dikarya</taxon>
        <taxon>Basidiomycota</taxon>
        <taxon>Agaricomycotina</taxon>
        <taxon>Agaricomycetes</taxon>
        <taxon>Russulales</taxon>
        <taxon>Auriscalpiaceae</taxon>
        <taxon>Artomyces</taxon>
    </lineage>
</organism>
<dbReference type="Proteomes" id="UP000814140">
    <property type="component" value="Unassembled WGS sequence"/>
</dbReference>
<keyword evidence="2" id="KW-1185">Reference proteome</keyword>
<name>A0ACB8T7F4_9AGAM</name>
<protein>
    <submittedName>
        <fullName evidence="1">Uncharacterized protein</fullName>
    </submittedName>
</protein>
<comment type="caution">
    <text evidence="1">The sequence shown here is derived from an EMBL/GenBank/DDBJ whole genome shotgun (WGS) entry which is preliminary data.</text>
</comment>
<evidence type="ECO:0000313" key="1">
    <source>
        <dbReference type="EMBL" id="KAI0063885.1"/>
    </source>
</evidence>
<reference evidence="1" key="2">
    <citation type="journal article" date="2022" name="New Phytol.">
        <title>Evolutionary transition to the ectomycorrhizal habit in the genomes of a hyperdiverse lineage of mushroom-forming fungi.</title>
        <authorList>
            <person name="Looney B."/>
            <person name="Miyauchi S."/>
            <person name="Morin E."/>
            <person name="Drula E."/>
            <person name="Courty P.E."/>
            <person name="Kohler A."/>
            <person name="Kuo A."/>
            <person name="LaButti K."/>
            <person name="Pangilinan J."/>
            <person name="Lipzen A."/>
            <person name="Riley R."/>
            <person name="Andreopoulos W."/>
            <person name="He G."/>
            <person name="Johnson J."/>
            <person name="Nolan M."/>
            <person name="Tritt A."/>
            <person name="Barry K.W."/>
            <person name="Grigoriev I.V."/>
            <person name="Nagy L.G."/>
            <person name="Hibbett D."/>
            <person name="Henrissat B."/>
            <person name="Matheny P.B."/>
            <person name="Labbe J."/>
            <person name="Martin F.M."/>
        </authorList>
    </citation>
    <scope>NUCLEOTIDE SEQUENCE</scope>
    <source>
        <strain evidence="1">HHB10654</strain>
    </source>
</reference>